<gene>
    <name evidence="1" type="ORF">HMPREF0373_02954</name>
</gene>
<evidence type="ECO:0000313" key="1">
    <source>
        <dbReference type="EMBL" id="ERK42285.1"/>
    </source>
</evidence>
<proteinExistence type="predicted"/>
<reference evidence="1 2" key="1">
    <citation type="submission" date="2013-06" db="EMBL/GenBank/DDBJ databases">
        <authorList>
            <person name="Weinstock G."/>
            <person name="Sodergren E."/>
            <person name="Lobos E.A."/>
            <person name="Fulton L."/>
            <person name="Fulton R."/>
            <person name="Courtney L."/>
            <person name="Fronick C."/>
            <person name="O'Laughlin M."/>
            <person name="Godfrey J."/>
            <person name="Wilson R.M."/>
            <person name="Miner T."/>
            <person name="Farmer C."/>
            <person name="Delehaunty K."/>
            <person name="Cordes M."/>
            <person name="Minx P."/>
            <person name="Tomlinson C."/>
            <person name="Chen J."/>
            <person name="Wollam A."/>
            <person name="Pepin K.H."/>
            <person name="Bhonagiri V."/>
            <person name="Zhang X."/>
            <person name="Warren W."/>
            <person name="Mitreva M."/>
            <person name="Mardis E.R."/>
            <person name="Wilson R.K."/>
        </authorList>
    </citation>
    <scope>NUCLEOTIDE SEQUENCE [LARGE SCALE GENOMIC DNA]</scope>
    <source>
        <strain evidence="1 2">ATCC 29099</strain>
    </source>
</reference>
<dbReference type="HOGENOM" id="CLU_3233785_0_0_9"/>
<keyword evidence="2" id="KW-1185">Reference proteome</keyword>
<evidence type="ECO:0000313" key="2">
    <source>
        <dbReference type="Proteomes" id="UP000016608"/>
    </source>
</evidence>
<comment type="caution">
    <text evidence="1">The sequence shown here is derived from an EMBL/GenBank/DDBJ whole genome shotgun (WGS) entry which is preliminary data.</text>
</comment>
<dbReference type="AlphaFoldDB" id="U2NW44"/>
<dbReference type="Proteomes" id="UP000016608">
    <property type="component" value="Unassembled WGS sequence"/>
</dbReference>
<protein>
    <submittedName>
        <fullName evidence="1">Uncharacterized protein</fullName>
    </submittedName>
</protein>
<dbReference type="EMBL" id="AWVJ01000178">
    <property type="protein sequence ID" value="ERK42285.1"/>
    <property type="molecule type" value="Genomic_DNA"/>
</dbReference>
<name>U2NW44_EUBRA</name>
<sequence>MFFFSALIKFIVLSFCINSYMEMCAKYVKMLFFLFFYANLDLS</sequence>
<organism evidence="1 2">
    <name type="scientific">Eubacterium ramulus ATCC 29099</name>
    <dbReference type="NCBI Taxonomy" id="1256908"/>
    <lineage>
        <taxon>Bacteria</taxon>
        <taxon>Bacillati</taxon>
        <taxon>Bacillota</taxon>
        <taxon>Clostridia</taxon>
        <taxon>Eubacteriales</taxon>
        <taxon>Eubacteriaceae</taxon>
        <taxon>Eubacterium</taxon>
    </lineage>
</organism>
<accession>U2NW44</accession>